<dbReference type="VEuPathDB" id="TriTrypDB:ADEAN_000672900"/>
<sequence length="852" mass="93920">MTIPSIFQVYTFNLNDMSAFGGASIIALIYNPTGSESFHYASGRLLGTVLGSTASYLCVQIANGRRWVLYIFIALLSLVGCYVQAAPGWYALGNAIACSTISVITQYKDLNAAMTRIQQNSFAILIYFAITSLIWPMRARKRVRMGLDVSLRCLRESCARLLRNLDMPLDASEVAADVSALLKEMNTKIISQHKYIAGAVEEPTMSSAEYPEEPMRQIVMAERRIWSTLSLMRFAYNSFMASDTEDTEISVHWVVLHRIAPHAQNLADLVYSLMDLYLLSLSKTTVVPTSHLARIRLAMIETENAIINTYIETIRRKVAGVDDDDDGSGHYDDDENDSYYSGASSSAPATITSGMSPRPHHGNDDDDDPPLKPPAKETKKEEGDTGSHGDEQTEPKKKKKTGYLGYQLTDDEKQALRNFIQGKVTNNSFNNTNNAMSNILSSNAPNLNNSFINNMSFGNTGTMFNNNNTFASRMSAALSGQSASAAPIIGNTPGATASSFGTTGDNTNRLMALAGNDTGLAAELRKKHGVVSKTEKVEKEMAEAAKKEEKEEKKKDKDDDDDMFNNTLSNASFLKNNSFLKNTSFIGALFKRKNKKQHDLDDEDMDDHHSKKTEEEEEDPSRSVSLSNRTHTPAPRPGTCTPDEGNRMEFSRRSDGSHRSFDEDERTPAKEKQDNEKALASTLKEPAKDEDDEKSGEKALEATVKGSNKEDDGEEEKSGDTTKKVVSPKTSTTDDEAKEAKKSGSSSPKKTEAHSDEDETLDKTTRQTDDKHSATTKSAHGGLTFGSVGDADEVLNNISFFDPDRGEFVLTNHDIHSLEAFLFGTRALVTYINDLQNAILDMQHSSELAKYL</sequence>
<keyword evidence="10" id="KW-1185">Reference proteome</keyword>
<feature type="region of interest" description="Disordered" evidence="6">
    <location>
        <begin position="321"/>
        <end position="404"/>
    </location>
</feature>
<feature type="compositionally biased region" description="Basic and acidic residues" evidence="6">
    <location>
        <begin position="761"/>
        <end position="773"/>
    </location>
</feature>
<gene>
    <name evidence="9" type="ORF">ADEAN_000672900</name>
</gene>
<evidence type="ECO:0000313" key="10">
    <source>
        <dbReference type="Proteomes" id="UP000515908"/>
    </source>
</evidence>
<keyword evidence="2" id="KW-1003">Cell membrane</keyword>
<keyword evidence="5 7" id="KW-0472">Membrane</keyword>
<evidence type="ECO:0000256" key="1">
    <source>
        <dbReference type="ARBA" id="ARBA00004651"/>
    </source>
</evidence>
<evidence type="ECO:0000256" key="4">
    <source>
        <dbReference type="ARBA" id="ARBA00022989"/>
    </source>
</evidence>
<feature type="transmembrane region" description="Helical" evidence="7">
    <location>
        <begin position="12"/>
        <end position="31"/>
    </location>
</feature>
<feature type="compositionally biased region" description="Polar residues" evidence="6">
    <location>
        <begin position="622"/>
        <end position="631"/>
    </location>
</feature>
<protein>
    <submittedName>
        <fullName evidence="9">Fusaric acid resistance protein-like, putative</fullName>
    </submittedName>
</protein>
<evidence type="ECO:0000313" key="9">
    <source>
        <dbReference type="EMBL" id="CAD2219227.1"/>
    </source>
</evidence>
<keyword evidence="3 7" id="KW-0812">Transmembrane</keyword>
<reference evidence="9 10" key="1">
    <citation type="submission" date="2020-08" db="EMBL/GenBank/DDBJ databases">
        <authorList>
            <person name="Newling K."/>
            <person name="Davey J."/>
            <person name="Forrester S."/>
        </authorList>
    </citation>
    <scope>NUCLEOTIDE SEQUENCE [LARGE SCALE GENOMIC DNA]</scope>
    <source>
        <strain evidence="10">Crithidia deanei Carvalho (ATCC PRA-265)</strain>
    </source>
</reference>
<dbReference type="PANTHER" id="PTHR30509">
    <property type="entry name" value="P-HYDROXYBENZOIC ACID EFFLUX PUMP SUBUNIT-RELATED"/>
    <property type="match status" value="1"/>
</dbReference>
<feature type="region of interest" description="Disordered" evidence="6">
    <location>
        <begin position="530"/>
        <end position="562"/>
    </location>
</feature>
<feature type="domain" description="Integral membrane bound transporter" evidence="8">
    <location>
        <begin position="22"/>
        <end position="130"/>
    </location>
</feature>
<feature type="transmembrane region" description="Helical" evidence="7">
    <location>
        <begin position="37"/>
        <end position="58"/>
    </location>
</feature>
<evidence type="ECO:0000259" key="8">
    <source>
        <dbReference type="Pfam" id="PF13515"/>
    </source>
</evidence>
<evidence type="ECO:0000256" key="7">
    <source>
        <dbReference type="SAM" id="Phobius"/>
    </source>
</evidence>
<feature type="compositionally biased region" description="Low complexity" evidence="6">
    <location>
        <begin position="338"/>
        <end position="347"/>
    </location>
</feature>
<evidence type="ECO:0000256" key="2">
    <source>
        <dbReference type="ARBA" id="ARBA00022475"/>
    </source>
</evidence>
<name>A0A7G2CJJ7_9TRYP</name>
<feature type="compositionally biased region" description="Basic and acidic residues" evidence="6">
    <location>
        <begin position="533"/>
        <end position="557"/>
    </location>
</feature>
<keyword evidence="4 7" id="KW-1133">Transmembrane helix</keyword>
<dbReference type="InterPro" id="IPR049453">
    <property type="entry name" value="Memb_transporter_dom"/>
</dbReference>
<dbReference type="GO" id="GO:0005886">
    <property type="term" value="C:plasma membrane"/>
    <property type="evidence" value="ECO:0007669"/>
    <property type="project" value="UniProtKB-SubCell"/>
</dbReference>
<evidence type="ECO:0000256" key="6">
    <source>
        <dbReference type="SAM" id="MobiDB-lite"/>
    </source>
</evidence>
<feature type="region of interest" description="Disordered" evidence="6">
    <location>
        <begin position="594"/>
        <end position="785"/>
    </location>
</feature>
<feature type="compositionally biased region" description="Acidic residues" evidence="6">
    <location>
        <begin position="321"/>
        <end position="337"/>
    </location>
</feature>
<comment type="subcellular location">
    <subcellularLocation>
        <location evidence="1">Cell membrane</location>
        <topology evidence="1">Multi-pass membrane protein</topology>
    </subcellularLocation>
</comment>
<dbReference type="AlphaFoldDB" id="A0A7G2CJJ7"/>
<accession>A0A7G2CJJ7</accession>
<feature type="transmembrane region" description="Helical" evidence="7">
    <location>
        <begin position="117"/>
        <end position="135"/>
    </location>
</feature>
<dbReference type="Proteomes" id="UP000515908">
    <property type="component" value="Chromosome 13"/>
</dbReference>
<proteinExistence type="predicted"/>
<organism evidence="9 10">
    <name type="scientific">Angomonas deanei</name>
    <dbReference type="NCBI Taxonomy" id="59799"/>
    <lineage>
        <taxon>Eukaryota</taxon>
        <taxon>Discoba</taxon>
        <taxon>Euglenozoa</taxon>
        <taxon>Kinetoplastea</taxon>
        <taxon>Metakinetoplastina</taxon>
        <taxon>Trypanosomatida</taxon>
        <taxon>Trypanosomatidae</taxon>
        <taxon>Strigomonadinae</taxon>
        <taxon>Angomonas</taxon>
    </lineage>
</organism>
<feature type="compositionally biased region" description="Basic and acidic residues" evidence="6">
    <location>
        <begin position="374"/>
        <end position="395"/>
    </location>
</feature>
<evidence type="ECO:0000256" key="5">
    <source>
        <dbReference type="ARBA" id="ARBA00023136"/>
    </source>
</evidence>
<dbReference type="PANTHER" id="PTHR30509:SF9">
    <property type="entry name" value="MULTIDRUG RESISTANCE PROTEIN MDTO"/>
    <property type="match status" value="1"/>
</dbReference>
<feature type="transmembrane region" description="Helical" evidence="7">
    <location>
        <begin position="67"/>
        <end position="85"/>
    </location>
</feature>
<evidence type="ECO:0000256" key="3">
    <source>
        <dbReference type="ARBA" id="ARBA00022692"/>
    </source>
</evidence>
<feature type="compositionally biased region" description="Basic and acidic residues" evidence="6">
    <location>
        <begin position="644"/>
        <end position="677"/>
    </location>
</feature>
<dbReference type="EMBL" id="LR877157">
    <property type="protein sequence ID" value="CAD2219227.1"/>
    <property type="molecule type" value="Genomic_DNA"/>
</dbReference>
<dbReference type="OrthoDB" id="251552at2759"/>
<dbReference type="Pfam" id="PF13515">
    <property type="entry name" value="FUSC_2"/>
    <property type="match status" value="1"/>
</dbReference>